<dbReference type="InterPro" id="IPR001347">
    <property type="entry name" value="SIS_dom"/>
</dbReference>
<dbReference type="PROSITE" id="PS51278">
    <property type="entry name" value="GATASE_TYPE_2"/>
    <property type="match status" value="1"/>
</dbReference>
<evidence type="ECO:0000256" key="1">
    <source>
        <dbReference type="ARBA" id="ARBA00001031"/>
    </source>
</evidence>
<evidence type="ECO:0000256" key="2">
    <source>
        <dbReference type="ARBA" id="ARBA00004496"/>
    </source>
</evidence>
<protein>
    <recommendedName>
        <fullName evidence="4 11">Glutamine--fructose-6-phosphate aminotransferase [isomerizing]</fullName>
        <ecNumber evidence="3 11">2.6.1.16</ecNumber>
    </recommendedName>
    <alternativeName>
        <fullName evidence="11">D-fructose-6-phosphate amidotransferase</fullName>
    </alternativeName>
    <alternativeName>
        <fullName evidence="11">GFAT</fullName>
    </alternativeName>
    <alternativeName>
        <fullName evidence="11">Glucosamine-6-phosphate synthase</fullName>
    </alternativeName>
    <alternativeName>
        <fullName evidence="11">Hexosephosphate aminotransferase</fullName>
    </alternativeName>
    <alternativeName>
        <fullName evidence="11">L-glutamine--D-fructose-6-phosphate amidotransferase</fullName>
    </alternativeName>
</protein>
<dbReference type="PANTHER" id="PTHR10937:SF0">
    <property type="entry name" value="GLUTAMINE--FRUCTOSE-6-PHOSPHATE TRANSAMINASE (ISOMERIZING)"/>
    <property type="match status" value="1"/>
</dbReference>
<dbReference type="InterPro" id="IPR017932">
    <property type="entry name" value="GATase_2_dom"/>
</dbReference>
<dbReference type="InterPro" id="IPR047084">
    <property type="entry name" value="GFAT_N"/>
</dbReference>
<feature type="active site" description="Nucleophile; for GATase activity" evidence="11">
    <location>
        <position position="2"/>
    </location>
</feature>
<dbReference type="Proteomes" id="UP001595921">
    <property type="component" value="Unassembled WGS sequence"/>
</dbReference>
<evidence type="ECO:0000256" key="11">
    <source>
        <dbReference type="HAMAP-Rule" id="MF_00164"/>
    </source>
</evidence>
<keyword evidence="5 11" id="KW-0963">Cytoplasm</keyword>
<reference evidence="14 15" key="1">
    <citation type="journal article" date="2019" name="Int. J. Syst. Evol. Microbiol.">
        <title>The Global Catalogue of Microorganisms (GCM) 10K type strain sequencing project: providing services to taxonomists for standard genome sequencing and annotation.</title>
        <authorList>
            <consortium name="The Broad Institute Genomics Platform"/>
            <consortium name="The Broad Institute Genome Sequencing Center for Infectious Disease"/>
            <person name="Wu L."/>
            <person name="Ma J."/>
        </authorList>
    </citation>
    <scope>NUCLEOTIDE SEQUENCE [LARGE SCALE GENOMIC DNA]</scope>
    <source>
        <strain evidence="14 15">CGMCC 1.12553</strain>
    </source>
</reference>
<dbReference type="InterPro" id="IPR046348">
    <property type="entry name" value="SIS_dom_sf"/>
</dbReference>
<dbReference type="HAMAP" id="MF_00164">
    <property type="entry name" value="GlmS"/>
    <property type="match status" value="1"/>
</dbReference>
<dbReference type="EC" id="2.6.1.16" evidence="3 11"/>
<evidence type="ECO:0000259" key="12">
    <source>
        <dbReference type="PROSITE" id="PS51278"/>
    </source>
</evidence>
<comment type="function">
    <text evidence="10 11">Catalyzes the first step in hexosamine metabolism, converting fructose-6P into glucosamine-6P using glutamine as a nitrogen source.</text>
</comment>
<keyword evidence="8" id="KW-0677">Repeat</keyword>
<dbReference type="PANTHER" id="PTHR10937">
    <property type="entry name" value="GLUCOSAMINE--FRUCTOSE-6-PHOSPHATE AMINOTRANSFERASE, ISOMERIZING"/>
    <property type="match status" value="1"/>
</dbReference>
<dbReference type="GO" id="GO:0004360">
    <property type="term" value="F:glutamine-fructose-6-phosphate transaminase (isomerizing) activity"/>
    <property type="evidence" value="ECO:0007669"/>
    <property type="project" value="UniProtKB-UniRule"/>
</dbReference>
<evidence type="ECO:0000256" key="3">
    <source>
        <dbReference type="ARBA" id="ARBA00012916"/>
    </source>
</evidence>
<evidence type="ECO:0000259" key="13">
    <source>
        <dbReference type="PROSITE" id="PS51464"/>
    </source>
</evidence>
<dbReference type="SUPFAM" id="SSF56235">
    <property type="entry name" value="N-terminal nucleophile aminohydrolases (Ntn hydrolases)"/>
    <property type="match status" value="1"/>
</dbReference>
<keyword evidence="7 11" id="KW-0808">Transferase</keyword>
<dbReference type="InterPro" id="IPR035490">
    <property type="entry name" value="GlmS/FrlB_SIS"/>
</dbReference>
<dbReference type="InterPro" id="IPR005855">
    <property type="entry name" value="GFAT"/>
</dbReference>
<proteinExistence type="inferred from homology"/>
<gene>
    <name evidence="11 14" type="primary">glmS</name>
    <name evidence="14" type="ORF">ACFO0N_07515</name>
</gene>
<dbReference type="GO" id="GO:0005975">
    <property type="term" value="P:carbohydrate metabolic process"/>
    <property type="evidence" value="ECO:0007669"/>
    <property type="project" value="UniProtKB-UniRule"/>
</dbReference>
<evidence type="ECO:0000256" key="6">
    <source>
        <dbReference type="ARBA" id="ARBA00022576"/>
    </source>
</evidence>
<comment type="catalytic activity">
    <reaction evidence="1 11">
        <text>D-fructose 6-phosphate + L-glutamine = D-glucosamine 6-phosphate + L-glutamate</text>
        <dbReference type="Rhea" id="RHEA:13237"/>
        <dbReference type="ChEBI" id="CHEBI:29985"/>
        <dbReference type="ChEBI" id="CHEBI:58359"/>
        <dbReference type="ChEBI" id="CHEBI:58725"/>
        <dbReference type="ChEBI" id="CHEBI:61527"/>
        <dbReference type="EC" id="2.6.1.16"/>
    </reaction>
</comment>
<dbReference type="Gene3D" id="3.40.50.10490">
    <property type="entry name" value="Glucose-6-phosphate isomerase like protein, domain 1"/>
    <property type="match status" value="2"/>
</dbReference>
<dbReference type="Pfam" id="PF13522">
    <property type="entry name" value="GATase_6"/>
    <property type="match status" value="1"/>
</dbReference>
<feature type="initiator methionine" description="Removed" evidence="11">
    <location>
        <position position="1"/>
    </location>
</feature>
<evidence type="ECO:0000256" key="10">
    <source>
        <dbReference type="ARBA" id="ARBA00055466"/>
    </source>
</evidence>
<name>A0ABD5PAN8_9EURY</name>
<feature type="domain" description="Glutamine amidotransferase type-2" evidence="12">
    <location>
        <begin position="2"/>
        <end position="219"/>
    </location>
</feature>
<evidence type="ECO:0000256" key="8">
    <source>
        <dbReference type="ARBA" id="ARBA00022737"/>
    </source>
</evidence>
<keyword evidence="6 11" id="KW-0032">Aminotransferase</keyword>
<evidence type="ECO:0000256" key="7">
    <source>
        <dbReference type="ARBA" id="ARBA00022679"/>
    </source>
</evidence>
<accession>A0ABD5PAN8</accession>
<comment type="caution">
    <text evidence="14">The sequence shown here is derived from an EMBL/GenBank/DDBJ whole genome shotgun (WGS) entry which is preliminary data.</text>
</comment>
<dbReference type="NCBIfam" id="TIGR01135">
    <property type="entry name" value="glmS"/>
    <property type="match status" value="1"/>
</dbReference>
<dbReference type="PROSITE" id="PS51464">
    <property type="entry name" value="SIS"/>
    <property type="match status" value="2"/>
</dbReference>
<evidence type="ECO:0000256" key="4">
    <source>
        <dbReference type="ARBA" id="ARBA00016090"/>
    </source>
</evidence>
<dbReference type="AlphaFoldDB" id="A0ABD5PAN8"/>
<dbReference type="CDD" id="cd05008">
    <property type="entry name" value="SIS_GlmS_GlmD_1"/>
    <property type="match status" value="1"/>
</dbReference>
<dbReference type="FunFam" id="3.60.20.10:FF:000006">
    <property type="entry name" value="Glutamine--fructose-6-phosphate aminotransferase [isomerizing]"/>
    <property type="match status" value="1"/>
</dbReference>
<dbReference type="Pfam" id="PF01380">
    <property type="entry name" value="SIS"/>
    <property type="match status" value="2"/>
</dbReference>
<dbReference type="CDD" id="cd05009">
    <property type="entry name" value="SIS_GlmS_GlmD_2"/>
    <property type="match status" value="1"/>
</dbReference>
<keyword evidence="9" id="KW-0315">Glutamine amidotransferase</keyword>
<feature type="active site" description="For Fru-6P isomerization activity" evidence="11">
    <location>
        <position position="600"/>
    </location>
</feature>
<dbReference type="InterPro" id="IPR035466">
    <property type="entry name" value="GlmS/AgaS_SIS"/>
</dbReference>
<dbReference type="GO" id="GO:0005737">
    <property type="term" value="C:cytoplasm"/>
    <property type="evidence" value="ECO:0007669"/>
    <property type="project" value="UniProtKB-SubCell"/>
</dbReference>
<dbReference type="RefSeq" id="WP_267624527.1">
    <property type="nucleotide sequence ID" value="NZ_JAODIW010000009.1"/>
</dbReference>
<evidence type="ECO:0000313" key="14">
    <source>
        <dbReference type="EMBL" id="MFC4357794.1"/>
    </source>
</evidence>
<dbReference type="CDD" id="cd00714">
    <property type="entry name" value="GFAT"/>
    <property type="match status" value="1"/>
</dbReference>
<evidence type="ECO:0000256" key="9">
    <source>
        <dbReference type="ARBA" id="ARBA00022962"/>
    </source>
</evidence>
<organism evidence="14 15">
    <name type="scientific">Halobium salinum</name>
    <dbReference type="NCBI Taxonomy" id="1364940"/>
    <lineage>
        <taxon>Archaea</taxon>
        <taxon>Methanobacteriati</taxon>
        <taxon>Methanobacteriota</taxon>
        <taxon>Stenosarchaea group</taxon>
        <taxon>Halobacteria</taxon>
        <taxon>Halobacteriales</taxon>
        <taxon>Haloferacaceae</taxon>
        <taxon>Halobium</taxon>
    </lineage>
</organism>
<evidence type="ECO:0000256" key="5">
    <source>
        <dbReference type="ARBA" id="ARBA00022490"/>
    </source>
</evidence>
<dbReference type="NCBIfam" id="NF001484">
    <property type="entry name" value="PRK00331.1"/>
    <property type="match status" value="1"/>
</dbReference>
<comment type="subcellular location">
    <subcellularLocation>
        <location evidence="2 11">Cytoplasm</location>
    </subcellularLocation>
</comment>
<keyword evidence="15" id="KW-1185">Reference proteome</keyword>
<dbReference type="EMBL" id="JBHSDS010000005">
    <property type="protein sequence ID" value="MFC4357794.1"/>
    <property type="molecule type" value="Genomic_DNA"/>
</dbReference>
<dbReference type="FunFam" id="3.40.50.10490:FF:000001">
    <property type="entry name" value="Glutamine--fructose-6-phosphate aminotransferase [isomerizing]"/>
    <property type="match status" value="1"/>
</dbReference>
<feature type="domain" description="SIS" evidence="13">
    <location>
        <begin position="456"/>
        <end position="595"/>
    </location>
</feature>
<dbReference type="SUPFAM" id="SSF53697">
    <property type="entry name" value="SIS domain"/>
    <property type="match status" value="1"/>
</dbReference>
<sequence length="605" mass="64790">MCGIIARIGDGDGVAELLDALANLEYRGYDSAGIAVKGSGACRPTIAKREGEIANLRAILGDGVSGSIGIGHTRWSTHGAPSDANAHPHADCTGEVAVVHNGIIENYETLRTELESRGHAFESETDTEVVPHLVEEYREAGYGAEASFRHAIADLEGSYAIAMIVEGEDEIYATRSGSPLVLGIDAGRYYLASDVPAFLEFTDEVVYLEDGQVVVVREDGFEVSDVDGNALQPTVETVEWDAEDAGKGRYNHYMLKEINEQPEALRQTLNGRVDLENERVELEEFPEGAFEGVDEVHFVACGTSYHAAVYARQLFHDRGIPAQAFFASEYATINPPLGENTLTVAVTQSGETADTLSALRRAAGKGGRTLAVTNVVGSTAAREADDALFIRAGPEIGVAATKTFSSQVVSLAMLAERMAEDRGAEPRADAARYLQALSDLPDAIEQVLGDTSAERVASAYADSLSHFFIGRGTGHAVALEGALKFKEITYEHAEAFAAGELKHGPLALVTSETPVFAVLSGDYDEKTYGNMEEVKSRGAPVIALTDAPESVSRVTDDVITMPETHEDLKSLLANVQLQLLSYHAASLRGRAIDKPRNLAKSVTVE</sequence>
<dbReference type="Gene3D" id="3.60.20.10">
    <property type="entry name" value="Glutamine Phosphoribosylpyrophosphate, subunit 1, domain 1"/>
    <property type="match status" value="1"/>
</dbReference>
<comment type="subunit">
    <text evidence="11">Homodimer.</text>
</comment>
<feature type="domain" description="SIS" evidence="13">
    <location>
        <begin position="282"/>
        <end position="424"/>
    </location>
</feature>
<evidence type="ECO:0000313" key="15">
    <source>
        <dbReference type="Proteomes" id="UP001595921"/>
    </source>
</evidence>
<dbReference type="InterPro" id="IPR029055">
    <property type="entry name" value="Ntn_hydrolases_N"/>
</dbReference>